<protein>
    <recommendedName>
        <fullName evidence="6">Nuclear protein localization protein 4 homolog</fullName>
    </recommendedName>
</protein>
<dbReference type="PANTHER" id="PTHR12710">
    <property type="entry name" value="NUCLEAR PROTEIN LOCALIZATION 4"/>
    <property type="match status" value="1"/>
</dbReference>
<dbReference type="InterPro" id="IPR016563">
    <property type="entry name" value="Npl4"/>
</dbReference>
<reference evidence="8" key="1">
    <citation type="submission" date="2023-07" db="EMBL/GenBank/DDBJ databases">
        <title>Chromosome-level genome assembly of Artemia franciscana.</title>
        <authorList>
            <person name="Jo E."/>
        </authorList>
    </citation>
    <scope>NUCLEOTIDE SEQUENCE</scope>
    <source>
        <tissue evidence="8">Whole body</tissue>
    </source>
</reference>
<evidence type="ECO:0000259" key="7">
    <source>
        <dbReference type="PROSITE" id="PS50249"/>
    </source>
</evidence>
<evidence type="ECO:0000313" key="9">
    <source>
        <dbReference type="Proteomes" id="UP001187531"/>
    </source>
</evidence>
<dbReference type="AlphaFoldDB" id="A0AA88HUC9"/>
<dbReference type="PANTHER" id="PTHR12710:SF0">
    <property type="entry name" value="NUCLEAR PROTEIN LOCALIZATION PROTEIN 4 HOMOLOG"/>
    <property type="match status" value="1"/>
</dbReference>
<dbReference type="Pfam" id="PF05020">
    <property type="entry name" value="zf-NPL4"/>
    <property type="match status" value="1"/>
</dbReference>
<dbReference type="EMBL" id="JAVRJZ010000011">
    <property type="protein sequence ID" value="KAK2717278.1"/>
    <property type="molecule type" value="Genomic_DNA"/>
</dbReference>
<proteinExistence type="inferred from homology"/>
<keyword evidence="2" id="KW-0479">Metal-binding</keyword>
<dbReference type="InterPro" id="IPR007717">
    <property type="entry name" value="NPL4_C"/>
</dbReference>
<evidence type="ECO:0000256" key="2">
    <source>
        <dbReference type="ARBA" id="ARBA00022723"/>
    </source>
</evidence>
<dbReference type="GO" id="GO:0031625">
    <property type="term" value="F:ubiquitin protein ligase binding"/>
    <property type="evidence" value="ECO:0007669"/>
    <property type="project" value="TreeGrafter"/>
</dbReference>
<accession>A0AA88HUC9</accession>
<organism evidence="8 9">
    <name type="scientific">Artemia franciscana</name>
    <name type="common">Brine shrimp</name>
    <name type="synonym">Artemia sanfranciscana</name>
    <dbReference type="NCBI Taxonomy" id="6661"/>
    <lineage>
        <taxon>Eukaryota</taxon>
        <taxon>Metazoa</taxon>
        <taxon>Ecdysozoa</taxon>
        <taxon>Arthropoda</taxon>
        <taxon>Crustacea</taxon>
        <taxon>Branchiopoda</taxon>
        <taxon>Anostraca</taxon>
        <taxon>Artemiidae</taxon>
        <taxon>Artemia</taxon>
    </lineage>
</organism>
<keyword evidence="9" id="KW-1185">Reference proteome</keyword>
<evidence type="ECO:0000256" key="3">
    <source>
        <dbReference type="ARBA" id="ARBA00022771"/>
    </source>
</evidence>
<gene>
    <name evidence="8" type="ORF">QYM36_007413</name>
</gene>
<dbReference type="InterPro" id="IPR007716">
    <property type="entry name" value="NPL4_Zn-bd_put"/>
</dbReference>
<dbReference type="GO" id="GO:0006511">
    <property type="term" value="P:ubiquitin-dependent protein catabolic process"/>
    <property type="evidence" value="ECO:0007669"/>
    <property type="project" value="InterPro"/>
</dbReference>
<dbReference type="Gene3D" id="3.40.140.10">
    <property type="entry name" value="Cytidine Deaminase, domain 2"/>
    <property type="match status" value="1"/>
</dbReference>
<dbReference type="Proteomes" id="UP001187531">
    <property type="component" value="Unassembled WGS sequence"/>
</dbReference>
<feature type="domain" description="MPN" evidence="7">
    <location>
        <begin position="190"/>
        <end position="327"/>
    </location>
</feature>
<comment type="pathway">
    <text evidence="5">Protein degradation; proteasomal ubiquitin-dependent pathway.</text>
</comment>
<dbReference type="PROSITE" id="PS50249">
    <property type="entry name" value="MPN"/>
    <property type="match status" value="1"/>
</dbReference>
<evidence type="ECO:0000256" key="5">
    <source>
        <dbReference type="ARBA" id="ARBA00060618"/>
    </source>
</evidence>
<evidence type="ECO:0000256" key="4">
    <source>
        <dbReference type="ARBA" id="ARBA00022833"/>
    </source>
</evidence>
<dbReference type="CDD" id="cd08061">
    <property type="entry name" value="MPN_NPL4"/>
    <property type="match status" value="1"/>
</dbReference>
<name>A0AA88HUC9_ARTSF</name>
<dbReference type="GO" id="GO:0043130">
    <property type="term" value="F:ubiquitin binding"/>
    <property type="evidence" value="ECO:0007669"/>
    <property type="project" value="TreeGrafter"/>
</dbReference>
<keyword evidence="4" id="KW-0862">Zinc</keyword>
<dbReference type="InterPro" id="IPR037518">
    <property type="entry name" value="MPN"/>
</dbReference>
<keyword evidence="3" id="KW-0863">Zinc-finger</keyword>
<dbReference type="Pfam" id="PF05021">
    <property type="entry name" value="NPL4"/>
    <property type="match status" value="1"/>
</dbReference>
<dbReference type="GO" id="GO:0008270">
    <property type="term" value="F:zinc ion binding"/>
    <property type="evidence" value="ECO:0007669"/>
    <property type="project" value="UniProtKB-KW"/>
</dbReference>
<dbReference type="FunFam" id="3.40.140.10:FF:000012">
    <property type="entry name" value="nuclear protein localization protein 4 homolog"/>
    <property type="match status" value="1"/>
</dbReference>
<dbReference type="GO" id="GO:0005634">
    <property type="term" value="C:nucleus"/>
    <property type="evidence" value="ECO:0007669"/>
    <property type="project" value="TreeGrafter"/>
</dbReference>
<sequence>MLKIQHTLGMLYVTVRIHVKVEDFPVNNVTLFESVSNGEAMDVSAPKPVQPSVQNVSKLSVGIALPPVKKNVLEDEVDRTLEHETGRIERGRDAFCQHGTNSRCVRCSALEPFDEKYLAEHNIKHMSFHASLRKLGSTADRGKYAQLDDIMCTLKPGCPNHPPDLEGGCPRCRPGAITLNRQPYRHVDNVEFENPQIVERFLNYWRITGNQRAGHLYGWYKPHKDVPLGIKAVVAAIYEPPQQNRREGIKFLDDPMEETVNTVAKEFGLQRVGWIFTDLVTEDPQKGTVKNFRNKETFFLSAQECILAGKLQAKHPNPCKYSSEGRFGSKFTTVCVTGDENHQVHMEGYQVSNQCMSLARDNVLIPTRDAPELGYVREPEKNRYVPDVFYKLEVRPL</sequence>
<evidence type="ECO:0000256" key="6">
    <source>
        <dbReference type="ARBA" id="ARBA00074519"/>
    </source>
</evidence>
<evidence type="ECO:0000313" key="8">
    <source>
        <dbReference type="EMBL" id="KAK2717278.1"/>
    </source>
</evidence>
<comment type="similarity">
    <text evidence="1">Belongs to the NPL4 family.</text>
</comment>
<evidence type="ECO:0000256" key="1">
    <source>
        <dbReference type="ARBA" id="ARBA00011025"/>
    </source>
</evidence>
<comment type="caution">
    <text evidence="8">The sequence shown here is derived from an EMBL/GenBank/DDBJ whole genome shotgun (WGS) entry which is preliminary data.</text>
</comment>